<comment type="similarity">
    <text evidence="2 8">Belongs to the UDP-glucose/GDP-mannose dehydrogenase family.</text>
</comment>
<feature type="binding site" evidence="11">
    <location>
        <position position="30"/>
    </location>
    <ligand>
        <name>NAD(+)</name>
        <dbReference type="ChEBI" id="CHEBI:57540"/>
    </ligand>
</feature>
<dbReference type="Gene3D" id="1.20.5.100">
    <property type="entry name" value="Cytochrome c1, transmembrane anchor, C-terminal"/>
    <property type="match status" value="1"/>
</dbReference>
<accession>A0A1V8RPT8</accession>
<name>A0A1V8RPT8_9HYPH</name>
<dbReference type="STRING" id="1873176.BFN67_19305"/>
<organism evidence="13 14">
    <name type="scientific">Manganibacter manganicus</name>
    <dbReference type="NCBI Taxonomy" id="1873176"/>
    <lineage>
        <taxon>Bacteria</taxon>
        <taxon>Pseudomonadati</taxon>
        <taxon>Pseudomonadota</taxon>
        <taxon>Alphaproteobacteria</taxon>
        <taxon>Hyphomicrobiales</taxon>
        <taxon>Phyllobacteriaceae</taxon>
        <taxon>Manganibacter</taxon>
    </lineage>
</organism>
<dbReference type="SUPFAM" id="SSF52413">
    <property type="entry name" value="UDP-glucose/GDP-mannose dehydrogenase C-terminal domain"/>
    <property type="match status" value="1"/>
</dbReference>
<dbReference type="NCBIfam" id="TIGR03026">
    <property type="entry name" value="NDP-sugDHase"/>
    <property type="match status" value="1"/>
</dbReference>
<reference evidence="13 14" key="1">
    <citation type="journal article" date="2016" name="Int. J. Syst. Evol. Microbiol.">
        <title>Pseudaminobacter manganicus sp. nov., isolated from sludge of a manganese mine.</title>
        <authorList>
            <person name="Li J."/>
            <person name="Huang J."/>
            <person name="Liao S."/>
            <person name="Wang G."/>
        </authorList>
    </citation>
    <scope>NUCLEOTIDE SEQUENCE [LARGE SCALE GENOMIC DNA]</scope>
    <source>
        <strain evidence="13 14">JH-7</strain>
    </source>
</reference>
<feature type="binding site" evidence="11">
    <location>
        <position position="160"/>
    </location>
    <ligand>
        <name>NAD(+)</name>
        <dbReference type="ChEBI" id="CHEBI:57540"/>
    </ligand>
</feature>
<evidence type="ECO:0000256" key="6">
    <source>
        <dbReference type="ARBA" id="ARBA00023027"/>
    </source>
</evidence>
<dbReference type="InterPro" id="IPR017476">
    <property type="entry name" value="UDP-Glc/GDP-Man"/>
</dbReference>
<dbReference type="OrthoDB" id="9803238at2"/>
<evidence type="ECO:0000256" key="7">
    <source>
        <dbReference type="ARBA" id="ARBA00047473"/>
    </source>
</evidence>
<evidence type="ECO:0000313" key="14">
    <source>
        <dbReference type="Proteomes" id="UP000191905"/>
    </source>
</evidence>
<dbReference type="InterPro" id="IPR036291">
    <property type="entry name" value="NAD(P)-bd_dom_sf"/>
</dbReference>
<comment type="catalytic activity">
    <reaction evidence="7 8">
        <text>UDP-alpha-D-glucose + 2 NAD(+) + H2O = UDP-alpha-D-glucuronate + 2 NADH + 3 H(+)</text>
        <dbReference type="Rhea" id="RHEA:23596"/>
        <dbReference type="ChEBI" id="CHEBI:15377"/>
        <dbReference type="ChEBI" id="CHEBI:15378"/>
        <dbReference type="ChEBI" id="CHEBI:57540"/>
        <dbReference type="ChEBI" id="CHEBI:57945"/>
        <dbReference type="ChEBI" id="CHEBI:58052"/>
        <dbReference type="ChEBI" id="CHEBI:58885"/>
        <dbReference type="EC" id="1.1.1.22"/>
    </reaction>
</comment>
<dbReference type="InterPro" id="IPR036220">
    <property type="entry name" value="UDP-Glc/GDP-Man_DH_C_sf"/>
</dbReference>
<feature type="binding site" evidence="11">
    <location>
        <position position="35"/>
    </location>
    <ligand>
        <name>NAD(+)</name>
        <dbReference type="ChEBI" id="CHEBI:57540"/>
    </ligand>
</feature>
<dbReference type="PIRSF" id="PIRSF000124">
    <property type="entry name" value="UDPglc_GDPman_dh"/>
    <property type="match status" value="1"/>
</dbReference>
<dbReference type="SUPFAM" id="SSF48179">
    <property type="entry name" value="6-phosphogluconate dehydrogenase C-terminal domain-like"/>
    <property type="match status" value="1"/>
</dbReference>
<dbReference type="InterPro" id="IPR008927">
    <property type="entry name" value="6-PGluconate_DH-like_C_sf"/>
</dbReference>
<feature type="binding site" evidence="10">
    <location>
        <begin position="257"/>
        <end position="261"/>
    </location>
    <ligand>
        <name>substrate</name>
    </ligand>
</feature>
<dbReference type="Proteomes" id="UP000191905">
    <property type="component" value="Unassembled WGS sequence"/>
</dbReference>
<dbReference type="PANTHER" id="PTHR43750:SF3">
    <property type="entry name" value="UDP-GLUCOSE 6-DEHYDROGENASE TUAD"/>
    <property type="match status" value="1"/>
</dbReference>
<dbReference type="InterPro" id="IPR001732">
    <property type="entry name" value="UDP-Glc/GDP-Man_DH_N"/>
</dbReference>
<evidence type="ECO:0000256" key="10">
    <source>
        <dbReference type="PIRSR" id="PIRSR500134-2"/>
    </source>
</evidence>
<evidence type="ECO:0000313" key="13">
    <source>
        <dbReference type="EMBL" id="OQM75164.1"/>
    </source>
</evidence>
<evidence type="ECO:0000256" key="2">
    <source>
        <dbReference type="ARBA" id="ARBA00006601"/>
    </source>
</evidence>
<dbReference type="PIRSF" id="PIRSF500134">
    <property type="entry name" value="UDPglc_DH_bac"/>
    <property type="match status" value="1"/>
</dbReference>
<evidence type="ECO:0000259" key="12">
    <source>
        <dbReference type="SMART" id="SM00984"/>
    </source>
</evidence>
<evidence type="ECO:0000256" key="11">
    <source>
        <dbReference type="PIRSR" id="PIRSR500134-3"/>
    </source>
</evidence>
<dbReference type="GO" id="GO:0003979">
    <property type="term" value="F:UDP-glucose 6-dehydrogenase activity"/>
    <property type="evidence" value="ECO:0007669"/>
    <property type="project" value="UniProtKB-EC"/>
</dbReference>
<protein>
    <recommendedName>
        <fullName evidence="4 8">UDP-glucose 6-dehydrogenase</fullName>
        <ecNumber evidence="3 8">1.1.1.22</ecNumber>
    </recommendedName>
</protein>
<dbReference type="AlphaFoldDB" id="A0A1V8RPT8"/>
<dbReference type="GO" id="GO:0006065">
    <property type="term" value="P:UDP-glucuronate biosynthetic process"/>
    <property type="evidence" value="ECO:0007669"/>
    <property type="project" value="UniProtKB-UniPathway"/>
</dbReference>
<feature type="binding site" evidence="10">
    <location>
        <position position="331"/>
    </location>
    <ligand>
        <name>substrate</name>
    </ligand>
</feature>
<dbReference type="Pfam" id="PF00984">
    <property type="entry name" value="UDPG_MGDP_dh"/>
    <property type="match status" value="1"/>
</dbReference>
<feature type="active site" description="Nucleophile" evidence="9">
    <location>
        <position position="268"/>
    </location>
</feature>
<dbReference type="PANTHER" id="PTHR43750">
    <property type="entry name" value="UDP-GLUCOSE 6-DEHYDROGENASE TUAD"/>
    <property type="match status" value="1"/>
</dbReference>
<dbReference type="InterPro" id="IPR014026">
    <property type="entry name" value="UDP-Glc/GDP-Man_DH_dimer"/>
</dbReference>
<feature type="binding site" evidence="11">
    <location>
        <position position="121"/>
    </location>
    <ligand>
        <name>NAD(+)</name>
        <dbReference type="ChEBI" id="CHEBI:57540"/>
    </ligand>
</feature>
<evidence type="ECO:0000256" key="5">
    <source>
        <dbReference type="ARBA" id="ARBA00023002"/>
    </source>
</evidence>
<comment type="pathway">
    <text evidence="1">Nucleotide-sugar biosynthesis; UDP-alpha-D-glucuronate biosynthesis; UDP-alpha-D-glucuronate from UDP-alpha-D-glucose: step 1/1.</text>
</comment>
<feature type="binding site" evidence="11">
    <location>
        <position position="338"/>
    </location>
    <ligand>
        <name>NAD(+)</name>
        <dbReference type="ChEBI" id="CHEBI:57540"/>
    </ligand>
</feature>
<dbReference type="InterPro" id="IPR028357">
    <property type="entry name" value="UDPglc_DH_bac"/>
</dbReference>
<evidence type="ECO:0000256" key="1">
    <source>
        <dbReference type="ARBA" id="ARBA00004701"/>
    </source>
</evidence>
<feature type="domain" description="UDP-glucose/GDP-mannose dehydrogenase C-terminal" evidence="12">
    <location>
        <begin position="324"/>
        <end position="428"/>
    </location>
</feature>
<feature type="binding site" evidence="10">
    <location>
        <position position="265"/>
    </location>
    <ligand>
        <name>substrate</name>
    </ligand>
</feature>
<keyword evidence="5 8" id="KW-0560">Oxidoreductase</keyword>
<dbReference type="UniPathway" id="UPA00038">
    <property type="reaction ID" value="UER00491"/>
</dbReference>
<feature type="binding site" evidence="11">
    <location>
        <position position="271"/>
    </location>
    <ligand>
        <name>NAD(+)</name>
        <dbReference type="ChEBI" id="CHEBI:57540"/>
    </ligand>
</feature>
<evidence type="ECO:0000256" key="3">
    <source>
        <dbReference type="ARBA" id="ARBA00012954"/>
    </source>
</evidence>
<dbReference type="InterPro" id="IPR014027">
    <property type="entry name" value="UDP-Glc/GDP-Man_DH_C"/>
</dbReference>
<feature type="binding site" evidence="10">
    <location>
        <begin position="157"/>
        <end position="160"/>
    </location>
    <ligand>
        <name>substrate</name>
    </ligand>
</feature>
<dbReference type="Pfam" id="PF03721">
    <property type="entry name" value="UDPG_MGDP_dh_N"/>
    <property type="match status" value="1"/>
</dbReference>
<dbReference type="RefSeq" id="WP_080919986.1">
    <property type="nucleotide sequence ID" value="NZ_MDET01000019.1"/>
</dbReference>
<gene>
    <name evidence="13" type="ORF">BFN67_19305</name>
</gene>
<dbReference type="Pfam" id="PF03720">
    <property type="entry name" value="UDPG_MGDP_dh_C"/>
    <property type="match status" value="1"/>
</dbReference>
<evidence type="ECO:0000256" key="9">
    <source>
        <dbReference type="PIRSR" id="PIRSR500134-1"/>
    </source>
</evidence>
<sequence>MKVSVFGTGYVGLVTGACLAEVGHSVICMDVDEAKIDNLRKGILPIWEPGLQEIVERNIEAGHLSFTTDAAKAVRHGAIQMIAVGTPPGEDGSADLHYVFDVADAIAASMRGYRAIITKSTVPVGTSNKVAERITAALKARGTSETPSFDVISNPEFLKEGAAVSDFLKPDRIIVGAAGAKARALMQELYEPFNRSRERIVFMDVESAELTKYAANIMLAAKISVMNEIANVAELVGADIEDVRKGIGSDPRIGYHFIYPGAGYGGSCFPKDVRALAKLANSLGHRAELLEAIENVNNRQKTTLFAKLIRHFGGAEHLRGKTFTVWGLSFKPNTNDMREAPSRTLMEALWRAGANVQAYDPVAMDEAHRIYGERADLKLVEDKYDALNRAEALIVCTEWQQFRAPDFQEMQSRLARKVVIDGRNLYSPARMKADGWSYYSVGRTASDGG</sequence>
<comment type="caution">
    <text evidence="13">The sequence shown here is derived from an EMBL/GenBank/DDBJ whole genome shotgun (WGS) entry which is preliminary data.</text>
</comment>
<feature type="binding site" evidence="10">
    <location>
        <position position="212"/>
    </location>
    <ligand>
        <name>substrate</name>
    </ligand>
</feature>
<dbReference type="SMART" id="SM00984">
    <property type="entry name" value="UDPG_MGDP_dh_C"/>
    <property type="match status" value="1"/>
</dbReference>
<evidence type="ECO:0000256" key="8">
    <source>
        <dbReference type="PIRNR" id="PIRNR000124"/>
    </source>
</evidence>
<dbReference type="Gene3D" id="3.40.50.720">
    <property type="entry name" value="NAD(P)-binding Rossmann-like Domain"/>
    <property type="match status" value="2"/>
</dbReference>
<dbReference type="SUPFAM" id="SSF51735">
    <property type="entry name" value="NAD(P)-binding Rossmann-fold domains"/>
    <property type="match status" value="1"/>
</dbReference>
<dbReference type="EMBL" id="MDET01000019">
    <property type="protein sequence ID" value="OQM75164.1"/>
    <property type="molecule type" value="Genomic_DNA"/>
</dbReference>
<feature type="binding site" evidence="10">
    <location>
        <position position="434"/>
    </location>
    <ligand>
        <name>substrate</name>
    </ligand>
</feature>
<evidence type="ECO:0000256" key="4">
    <source>
        <dbReference type="ARBA" id="ARBA00015132"/>
    </source>
</evidence>
<dbReference type="GO" id="GO:0051287">
    <property type="term" value="F:NAD binding"/>
    <property type="evidence" value="ECO:0007669"/>
    <property type="project" value="InterPro"/>
</dbReference>
<keyword evidence="6 8" id="KW-0520">NAD</keyword>
<dbReference type="EC" id="1.1.1.22" evidence="3 8"/>
<feature type="binding site" evidence="11">
    <location>
        <position position="86"/>
    </location>
    <ligand>
        <name>NAD(+)</name>
        <dbReference type="ChEBI" id="CHEBI:57540"/>
    </ligand>
</feature>
<proteinExistence type="inferred from homology"/>
<keyword evidence="14" id="KW-1185">Reference proteome</keyword>
<dbReference type="GO" id="GO:0000271">
    <property type="term" value="P:polysaccharide biosynthetic process"/>
    <property type="evidence" value="ECO:0007669"/>
    <property type="project" value="InterPro"/>
</dbReference>
<dbReference type="PROSITE" id="PS51257">
    <property type="entry name" value="PROKAR_LIPOPROTEIN"/>
    <property type="match status" value="1"/>
</dbReference>